<evidence type="ECO:0000313" key="1">
    <source>
        <dbReference type="EMBL" id="GGZ78339.1"/>
    </source>
</evidence>
<name>A0A8H9IE40_9ALTE</name>
<protein>
    <submittedName>
        <fullName evidence="1">Uncharacterized protein</fullName>
    </submittedName>
</protein>
<evidence type="ECO:0000313" key="2">
    <source>
        <dbReference type="Proteomes" id="UP000622604"/>
    </source>
</evidence>
<reference evidence="1" key="1">
    <citation type="journal article" date="2014" name="Int. J. Syst. Evol. Microbiol.">
        <title>Complete genome sequence of Corynebacterium casei LMG S-19264T (=DSM 44701T), isolated from a smear-ripened cheese.</title>
        <authorList>
            <consortium name="US DOE Joint Genome Institute (JGI-PGF)"/>
            <person name="Walter F."/>
            <person name="Albersmeier A."/>
            <person name="Kalinowski J."/>
            <person name="Ruckert C."/>
        </authorList>
    </citation>
    <scope>NUCLEOTIDE SEQUENCE</scope>
    <source>
        <strain evidence="1">KCTC 32337</strain>
    </source>
</reference>
<accession>A0A8H9IE40</accession>
<dbReference type="EMBL" id="BMZC01000014">
    <property type="protein sequence ID" value="GGZ78339.1"/>
    <property type="molecule type" value="Genomic_DNA"/>
</dbReference>
<comment type="caution">
    <text evidence="1">The sequence shown here is derived from an EMBL/GenBank/DDBJ whole genome shotgun (WGS) entry which is preliminary data.</text>
</comment>
<dbReference type="AlphaFoldDB" id="A0A8H9IE40"/>
<reference evidence="1" key="2">
    <citation type="submission" date="2020-09" db="EMBL/GenBank/DDBJ databases">
        <authorList>
            <person name="Sun Q."/>
            <person name="Kim S."/>
        </authorList>
    </citation>
    <scope>NUCLEOTIDE SEQUENCE</scope>
    <source>
        <strain evidence="1">KCTC 32337</strain>
    </source>
</reference>
<proteinExistence type="predicted"/>
<organism evidence="1 2">
    <name type="scientific">Paraglaciecola chathamensis</name>
    <dbReference type="NCBI Taxonomy" id="368405"/>
    <lineage>
        <taxon>Bacteria</taxon>
        <taxon>Pseudomonadati</taxon>
        <taxon>Pseudomonadota</taxon>
        <taxon>Gammaproteobacteria</taxon>
        <taxon>Alteromonadales</taxon>
        <taxon>Alteromonadaceae</taxon>
        <taxon>Paraglaciecola</taxon>
    </lineage>
</organism>
<gene>
    <name evidence="1" type="ORF">GCM10011274_40620</name>
</gene>
<sequence length="69" mass="8143">MNECHLFYFYSNRIQLFVCCLREDYDRHFENIINEPVLIGIGDTESSSYDDFLFKKALGDGGDIYTIYN</sequence>
<dbReference type="Proteomes" id="UP000622604">
    <property type="component" value="Unassembled WGS sequence"/>
</dbReference>